<protein>
    <submittedName>
        <fullName evidence="2">Uncharacterized protein</fullName>
    </submittedName>
</protein>
<evidence type="ECO:0000313" key="2">
    <source>
        <dbReference type="EMBL" id="CRH04227.1"/>
    </source>
</evidence>
<accession>A0A1S7LDV0</accession>
<reference evidence="2" key="1">
    <citation type="submission" date="2015-04" db="EMBL/GenBank/DDBJ databases">
        <authorList>
            <person name="Syromyatnikov M.Y."/>
            <person name="Popov V.N."/>
        </authorList>
    </citation>
    <scope>NUCLEOTIDE SEQUENCE</scope>
    <source>
        <strain evidence="2">MO-1</strain>
    </source>
</reference>
<sequence>MKLAVNGSWNGATFANDGFADDAEAAIALARGAGREASHAYKQDFDLEMADDEAAANAAQARWKEELHGQTPDRRPAPGGWILFATGWATY</sequence>
<gene>
    <name evidence="2" type="ORF">MAGMO_0010</name>
</gene>
<feature type="region of interest" description="Disordered" evidence="1">
    <location>
        <begin position="56"/>
        <end position="79"/>
    </location>
</feature>
<feature type="compositionally biased region" description="Basic and acidic residues" evidence="1">
    <location>
        <begin position="62"/>
        <end position="76"/>
    </location>
</feature>
<proteinExistence type="predicted"/>
<dbReference type="EMBL" id="LO017727">
    <property type="protein sequence ID" value="CRH04227.1"/>
    <property type="molecule type" value="Genomic_DNA"/>
</dbReference>
<dbReference type="AlphaFoldDB" id="A0A1S7LDV0"/>
<organism evidence="2">
    <name type="scientific">Magnetococcus massalia (strain MO-1)</name>
    <dbReference type="NCBI Taxonomy" id="451514"/>
    <lineage>
        <taxon>Bacteria</taxon>
        <taxon>Pseudomonadati</taxon>
        <taxon>Pseudomonadota</taxon>
        <taxon>Magnetococcia</taxon>
        <taxon>Magnetococcales</taxon>
        <taxon>Magnetococcaceae</taxon>
        <taxon>Magnetococcus</taxon>
    </lineage>
</organism>
<name>A0A1S7LDV0_MAGMO</name>
<evidence type="ECO:0000256" key="1">
    <source>
        <dbReference type="SAM" id="MobiDB-lite"/>
    </source>
</evidence>